<dbReference type="Proteomes" id="UP000243499">
    <property type="component" value="Chromosome 3"/>
</dbReference>
<sequence length="88" mass="9820">MPLRDLTTETLSSMLQLLQFTRHRQQKAHGNRRKKDRCISSPTTSGSPPGVTSFPLSLHKSLHALLFYCPLAGTGQSLAREQKLTPFT</sequence>
<feature type="region of interest" description="Disordered" evidence="1">
    <location>
        <begin position="21"/>
        <end position="53"/>
    </location>
</feature>
<proteinExistence type="predicted"/>
<evidence type="ECO:0000313" key="2">
    <source>
        <dbReference type="EMBL" id="PAN21074.2"/>
    </source>
</evidence>
<name>A0A2S3HE22_9POAL</name>
<feature type="compositionally biased region" description="Low complexity" evidence="1">
    <location>
        <begin position="40"/>
        <end position="53"/>
    </location>
</feature>
<organism evidence="2">
    <name type="scientific">Panicum hallii</name>
    <dbReference type="NCBI Taxonomy" id="206008"/>
    <lineage>
        <taxon>Eukaryota</taxon>
        <taxon>Viridiplantae</taxon>
        <taxon>Streptophyta</taxon>
        <taxon>Embryophyta</taxon>
        <taxon>Tracheophyta</taxon>
        <taxon>Spermatophyta</taxon>
        <taxon>Magnoliopsida</taxon>
        <taxon>Liliopsida</taxon>
        <taxon>Poales</taxon>
        <taxon>Poaceae</taxon>
        <taxon>PACMAD clade</taxon>
        <taxon>Panicoideae</taxon>
        <taxon>Panicodae</taxon>
        <taxon>Paniceae</taxon>
        <taxon>Panicinae</taxon>
        <taxon>Panicum</taxon>
        <taxon>Panicum sect. Panicum</taxon>
    </lineage>
</organism>
<evidence type="ECO:0000256" key="1">
    <source>
        <dbReference type="SAM" id="MobiDB-lite"/>
    </source>
</evidence>
<dbReference type="AlphaFoldDB" id="A0A2S3HE22"/>
<dbReference type="Gramene" id="PAN21074">
    <property type="protein sequence ID" value="PAN21074"/>
    <property type="gene ID" value="PAHAL_3G432300"/>
</dbReference>
<protein>
    <submittedName>
        <fullName evidence="2">Uncharacterized protein</fullName>
    </submittedName>
</protein>
<accession>A0A2S3HE22</accession>
<dbReference type="EMBL" id="CM008048">
    <property type="protein sequence ID" value="PAN21074.2"/>
    <property type="molecule type" value="Genomic_DNA"/>
</dbReference>
<reference evidence="2" key="1">
    <citation type="submission" date="2018-04" db="EMBL/GenBank/DDBJ databases">
        <title>WGS assembly of Panicum hallii.</title>
        <authorList>
            <person name="Lovell J."/>
            <person name="Jenkins J."/>
            <person name="Lowry D."/>
            <person name="Mamidi S."/>
            <person name="Sreedasyam A."/>
            <person name="Weng X."/>
            <person name="Barry K."/>
            <person name="Bonette J."/>
            <person name="Campitelli B."/>
            <person name="Daum C."/>
            <person name="Gordon S."/>
            <person name="Gould B."/>
            <person name="Lipzen A."/>
            <person name="Macqueen A."/>
            <person name="Palacio-Mejia J."/>
            <person name="Plott C."/>
            <person name="Shakirov E."/>
            <person name="Shu S."/>
            <person name="Yoshinaga Y."/>
            <person name="Zane M."/>
            <person name="Rokhsar D."/>
            <person name="Grimwood J."/>
            <person name="Schmutz J."/>
            <person name="Juenger T."/>
        </authorList>
    </citation>
    <scope>NUCLEOTIDE SEQUENCE [LARGE SCALE GENOMIC DNA]</scope>
    <source>
        <strain evidence="2">FIL2</strain>
    </source>
</reference>
<gene>
    <name evidence="2" type="ORF">PAHAL_3G432300</name>
</gene>
<feature type="compositionally biased region" description="Basic residues" evidence="1">
    <location>
        <begin position="21"/>
        <end position="36"/>
    </location>
</feature>